<sequence>MKKCILIILFLFTSSALLALNVNDQKEDAYPRKNSFYTQNFIIFPTANFDRILPVNDKVGFISKIGFGFYDTIVPILEASFFAHKKKSYGEFGLGYWGFAGAVINVNYRFMGRKGFLLKGGFSFVPGEEGFPLLGLGYSF</sequence>
<reference evidence="2" key="2">
    <citation type="submission" date="2024-05" db="EMBL/GenBank/DDBJ databases">
        <title>Rhodohalobacter halophilus gen. nov., sp. nov., a moderately halophilic member of the family Balneolaceae.</title>
        <authorList>
            <person name="Xia J."/>
        </authorList>
    </citation>
    <scope>NUCLEOTIDE SEQUENCE</scope>
    <source>
        <strain evidence="2">WB101</strain>
    </source>
</reference>
<organism evidence="2 3">
    <name type="scientific">Rhodohalobacter sulfatireducens</name>
    <dbReference type="NCBI Taxonomy" id="2911366"/>
    <lineage>
        <taxon>Bacteria</taxon>
        <taxon>Pseudomonadati</taxon>
        <taxon>Balneolota</taxon>
        <taxon>Balneolia</taxon>
        <taxon>Balneolales</taxon>
        <taxon>Balneolaceae</taxon>
        <taxon>Rhodohalobacter</taxon>
    </lineage>
</organism>
<comment type="caution">
    <text evidence="2">The sequence shown here is derived from an EMBL/GenBank/DDBJ whole genome shotgun (WGS) entry which is preliminary data.</text>
</comment>
<keyword evidence="3" id="KW-1185">Reference proteome</keyword>
<dbReference type="EMBL" id="JAKLWS010000036">
    <property type="protein sequence ID" value="MCG2590562.1"/>
    <property type="molecule type" value="Genomic_DNA"/>
</dbReference>
<keyword evidence="1" id="KW-0732">Signal</keyword>
<evidence type="ECO:0008006" key="4">
    <source>
        <dbReference type="Google" id="ProtNLM"/>
    </source>
</evidence>
<gene>
    <name evidence="2" type="ORF">L6773_18450</name>
</gene>
<reference evidence="2" key="1">
    <citation type="submission" date="2022-01" db="EMBL/GenBank/DDBJ databases">
        <authorList>
            <person name="Wang Y."/>
        </authorList>
    </citation>
    <scope>NUCLEOTIDE SEQUENCE</scope>
    <source>
        <strain evidence="2">WB101</strain>
    </source>
</reference>
<dbReference type="Proteomes" id="UP001165366">
    <property type="component" value="Unassembled WGS sequence"/>
</dbReference>
<name>A0ABS9KI80_9BACT</name>
<accession>A0ABS9KI80</accession>
<feature type="chain" id="PRO_5046860059" description="Secreted protein" evidence="1">
    <location>
        <begin position="20"/>
        <end position="140"/>
    </location>
</feature>
<feature type="signal peptide" evidence="1">
    <location>
        <begin position="1"/>
        <end position="19"/>
    </location>
</feature>
<proteinExistence type="predicted"/>
<evidence type="ECO:0000313" key="2">
    <source>
        <dbReference type="EMBL" id="MCG2590562.1"/>
    </source>
</evidence>
<protein>
    <recommendedName>
        <fullName evidence="4">Secreted protein</fullName>
    </recommendedName>
</protein>
<evidence type="ECO:0000313" key="3">
    <source>
        <dbReference type="Proteomes" id="UP001165366"/>
    </source>
</evidence>
<evidence type="ECO:0000256" key="1">
    <source>
        <dbReference type="SAM" id="SignalP"/>
    </source>
</evidence>
<dbReference type="RefSeq" id="WP_237855992.1">
    <property type="nucleotide sequence ID" value="NZ_JAKLWS010000036.1"/>
</dbReference>